<name>A0ABW2MTV1_9FLAO</name>
<organism evidence="8 9">
    <name type="scientific">Jejudonia soesokkakensis</name>
    <dbReference type="NCBI Taxonomy" id="1323432"/>
    <lineage>
        <taxon>Bacteria</taxon>
        <taxon>Pseudomonadati</taxon>
        <taxon>Bacteroidota</taxon>
        <taxon>Flavobacteriia</taxon>
        <taxon>Flavobacteriales</taxon>
        <taxon>Flavobacteriaceae</taxon>
        <taxon>Jejudonia</taxon>
    </lineage>
</organism>
<dbReference type="Proteomes" id="UP001596415">
    <property type="component" value="Unassembled WGS sequence"/>
</dbReference>
<gene>
    <name evidence="8" type="primary">xerA</name>
    <name evidence="8" type="ORF">ACFQO1_05340</name>
</gene>
<dbReference type="PROSITE" id="PS51900">
    <property type="entry name" value="CB"/>
    <property type="match status" value="1"/>
</dbReference>
<evidence type="ECO:0000256" key="1">
    <source>
        <dbReference type="ARBA" id="ARBA00008857"/>
    </source>
</evidence>
<dbReference type="InterPro" id="IPR004107">
    <property type="entry name" value="Integrase_SAM-like_N"/>
</dbReference>
<dbReference type="InterPro" id="IPR044068">
    <property type="entry name" value="CB"/>
</dbReference>
<reference evidence="9" key="1">
    <citation type="journal article" date="2019" name="Int. J. Syst. Evol. Microbiol.">
        <title>The Global Catalogue of Microorganisms (GCM) 10K type strain sequencing project: providing services to taxonomists for standard genome sequencing and annotation.</title>
        <authorList>
            <consortium name="The Broad Institute Genomics Platform"/>
            <consortium name="The Broad Institute Genome Sequencing Center for Infectious Disease"/>
            <person name="Wu L."/>
            <person name="Ma J."/>
        </authorList>
    </citation>
    <scope>NUCLEOTIDE SEQUENCE [LARGE SCALE GENOMIC DNA]</scope>
    <source>
        <strain evidence="9">CGMCC 1.16306</strain>
    </source>
</reference>
<keyword evidence="3 5" id="KW-0238">DNA-binding</keyword>
<dbReference type="PANTHER" id="PTHR30349">
    <property type="entry name" value="PHAGE INTEGRASE-RELATED"/>
    <property type="match status" value="1"/>
</dbReference>
<comment type="caution">
    <text evidence="8">The sequence shown here is derived from an EMBL/GenBank/DDBJ whole genome shotgun (WGS) entry which is preliminary data.</text>
</comment>
<keyword evidence="2" id="KW-0229">DNA integration</keyword>
<protein>
    <submittedName>
        <fullName evidence="8">Site-specific tyrosine recombinase/integron integrase</fullName>
    </submittedName>
</protein>
<evidence type="ECO:0000256" key="5">
    <source>
        <dbReference type="PROSITE-ProRule" id="PRU01248"/>
    </source>
</evidence>
<dbReference type="PANTHER" id="PTHR30349:SF41">
    <property type="entry name" value="INTEGRASE_RECOMBINASE PROTEIN MJ0367-RELATED"/>
    <property type="match status" value="1"/>
</dbReference>
<dbReference type="InterPro" id="IPR011010">
    <property type="entry name" value="DNA_brk_join_enz"/>
</dbReference>
<dbReference type="InterPro" id="IPR050090">
    <property type="entry name" value="Tyrosine_recombinase_XerCD"/>
</dbReference>
<evidence type="ECO:0000259" key="6">
    <source>
        <dbReference type="PROSITE" id="PS51898"/>
    </source>
</evidence>
<comment type="similarity">
    <text evidence="1">Belongs to the 'phage' integrase family.</text>
</comment>
<dbReference type="Gene3D" id="1.10.150.130">
    <property type="match status" value="1"/>
</dbReference>
<dbReference type="EMBL" id="JBHTBN010000002">
    <property type="protein sequence ID" value="MFC7357101.1"/>
    <property type="molecule type" value="Genomic_DNA"/>
</dbReference>
<evidence type="ECO:0000313" key="9">
    <source>
        <dbReference type="Proteomes" id="UP001596415"/>
    </source>
</evidence>
<dbReference type="NCBIfam" id="NF040815">
    <property type="entry name" value="recomb_XerA_Arch"/>
    <property type="match status" value="1"/>
</dbReference>
<evidence type="ECO:0000313" key="8">
    <source>
        <dbReference type="EMBL" id="MFC7357101.1"/>
    </source>
</evidence>
<evidence type="ECO:0000256" key="4">
    <source>
        <dbReference type="ARBA" id="ARBA00023172"/>
    </source>
</evidence>
<dbReference type="SUPFAM" id="SSF56349">
    <property type="entry name" value="DNA breaking-rejoining enzymes"/>
    <property type="match status" value="1"/>
</dbReference>
<evidence type="ECO:0000256" key="3">
    <source>
        <dbReference type="ARBA" id="ARBA00023125"/>
    </source>
</evidence>
<dbReference type="Pfam" id="PF00589">
    <property type="entry name" value="Phage_integrase"/>
    <property type="match status" value="1"/>
</dbReference>
<feature type="domain" description="Core-binding (CB)" evidence="7">
    <location>
        <begin position="98"/>
        <end position="181"/>
    </location>
</feature>
<dbReference type="InterPro" id="IPR002104">
    <property type="entry name" value="Integrase_catalytic"/>
</dbReference>
<dbReference type="Gene3D" id="1.10.443.10">
    <property type="entry name" value="Intergrase catalytic core"/>
    <property type="match status" value="1"/>
</dbReference>
<dbReference type="InterPro" id="IPR013762">
    <property type="entry name" value="Integrase-like_cat_sf"/>
</dbReference>
<dbReference type="RefSeq" id="WP_380216950.1">
    <property type="nucleotide sequence ID" value="NZ_JBHTBN010000002.1"/>
</dbReference>
<dbReference type="PROSITE" id="PS51898">
    <property type="entry name" value="TYR_RECOMBINASE"/>
    <property type="match status" value="1"/>
</dbReference>
<sequence length="391" mass="45556">MEFDKLPTLSYERKMHRASLKLFLYFEYNPDIKKIIKETFYAKYSKTHRAWYILEASEIVKTLQTKLKGVAIVSEVITKRGVLKKSSVTKGKIKNISAENRLVLKQFREYLQGKRYSESTVMTYLMLVAGLVEYHNKMDLTRLDLPKVQEYVEKVFAPYKYSINTHRQFISAMKQFHEFYGTQIDTTQLFMPKKTRYLPTVLSKEEVLDILTVTANLKHRTILALLYSCGLRISEVLNLHIRDIDIDRRQLVVRGGKGRKDRYVILAETMVPLLSNYKMTYQPNGYLIYGRNFSQYSPESIRAFLRKSCKKAKIKKRVTPHTLRHSYATHLLESGIDLRYIQELLGHAKPETTMIYTHVAKKDLLSIKSPLDIALKELATKMRGGGFLSNQ</sequence>
<keyword evidence="4" id="KW-0233">DNA recombination</keyword>
<evidence type="ECO:0000259" key="7">
    <source>
        <dbReference type="PROSITE" id="PS51900"/>
    </source>
</evidence>
<proteinExistence type="inferred from homology"/>
<dbReference type="Pfam" id="PF13495">
    <property type="entry name" value="Phage_int_SAM_4"/>
    <property type="match status" value="1"/>
</dbReference>
<keyword evidence="9" id="KW-1185">Reference proteome</keyword>
<accession>A0ABW2MTV1</accession>
<feature type="domain" description="Tyr recombinase" evidence="6">
    <location>
        <begin position="197"/>
        <end position="369"/>
    </location>
</feature>
<dbReference type="InterPro" id="IPR010998">
    <property type="entry name" value="Integrase_recombinase_N"/>
</dbReference>
<evidence type="ECO:0000256" key="2">
    <source>
        <dbReference type="ARBA" id="ARBA00022908"/>
    </source>
</evidence>